<dbReference type="OrthoDB" id="675330at2"/>
<organism evidence="2 3">
    <name type="scientific">Echinicola soli</name>
    <dbReference type="NCBI Taxonomy" id="2591634"/>
    <lineage>
        <taxon>Bacteria</taxon>
        <taxon>Pseudomonadati</taxon>
        <taxon>Bacteroidota</taxon>
        <taxon>Cytophagia</taxon>
        <taxon>Cytophagales</taxon>
        <taxon>Cyclobacteriaceae</taxon>
        <taxon>Echinicola</taxon>
    </lineage>
</organism>
<name>A0A514CJH2_9BACT</name>
<reference evidence="2 3" key="1">
    <citation type="submission" date="2019-06" db="EMBL/GenBank/DDBJ databases">
        <title>Echinicola alkalisoli sp. nov. isolated from saline soil.</title>
        <authorList>
            <person name="Sun J.-Q."/>
            <person name="Xu L."/>
        </authorList>
    </citation>
    <scope>NUCLEOTIDE SEQUENCE [LARGE SCALE GENOMIC DNA]</scope>
    <source>
        <strain evidence="2 3">LN3S3</strain>
    </source>
</reference>
<dbReference type="RefSeq" id="WP_141615163.1">
    <property type="nucleotide sequence ID" value="NZ_CP041253.1"/>
</dbReference>
<gene>
    <name evidence="2" type="ORF">FKX85_13150</name>
</gene>
<feature type="signal peptide" evidence="1">
    <location>
        <begin position="1"/>
        <end position="19"/>
    </location>
</feature>
<dbReference type="GO" id="GO:0042597">
    <property type="term" value="C:periplasmic space"/>
    <property type="evidence" value="ECO:0007669"/>
    <property type="project" value="InterPro"/>
</dbReference>
<evidence type="ECO:0000313" key="3">
    <source>
        <dbReference type="Proteomes" id="UP000316614"/>
    </source>
</evidence>
<evidence type="ECO:0008006" key="4">
    <source>
        <dbReference type="Google" id="ProtNLM"/>
    </source>
</evidence>
<feature type="chain" id="PRO_5021794630" description="Sensor of ECF-type sigma factor" evidence="1">
    <location>
        <begin position="20"/>
        <end position="150"/>
    </location>
</feature>
<proteinExistence type="predicted"/>
<keyword evidence="1" id="KW-0732">Signal</keyword>
<dbReference type="AlphaFoldDB" id="A0A514CJH2"/>
<dbReference type="EMBL" id="CP041253">
    <property type="protein sequence ID" value="QDH79926.1"/>
    <property type="molecule type" value="Genomic_DNA"/>
</dbReference>
<dbReference type="Proteomes" id="UP000316614">
    <property type="component" value="Chromosome"/>
</dbReference>
<evidence type="ECO:0000256" key="1">
    <source>
        <dbReference type="SAM" id="SignalP"/>
    </source>
</evidence>
<accession>A0A514CJH2</accession>
<sequence length="150" mass="17923">MKKISLLIWMALISSSLLAQRRGEEPRYDREKLEAAKIAYITQKLDISPDQAEQFWPLYNTFEDERRALLHQLRDISNEDKETLTDDKATQLINTKLELQQSLLDLEKSSIKKFSKVLQPKQVYLLQEADRDFVKHLYRMNRKRKIDEKR</sequence>
<keyword evidence="3" id="KW-1185">Reference proteome</keyword>
<evidence type="ECO:0000313" key="2">
    <source>
        <dbReference type="EMBL" id="QDH79926.1"/>
    </source>
</evidence>
<dbReference type="KEGG" id="echi:FKX85_13150"/>
<protein>
    <recommendedName>
        <fullName evidence="4">Sensor of ECF-type sigma factor</fullName>
    </recommendedName>
</protein>